<keyword evidence="11" id="KW-0325">Glycoprotein</keyword>
<keyword evidence="6 12" id="KW-0547">Nucleotide-binding</keyword>
<comment type="subcellular location">
    <subcellularLocation>
        <location evidence="1">Membrane</location>
        <topology evidence="1">Single-pass membrane protein</topology>
    </subcellularLocation>
</comment>
<evidence type="ECO:0000256" key="6">
    <source>
        <dbReference type="ARBA" id="ARBA00022741"/>
    </source>
</evidence>
<evidence type="ECO:0000256" key="8">
    <source>
        <dbReference type="ARBA" id="ARBA00022840"/>
    </source>
</evidence>
<dbReference type="PROSITE" id="PS50011">
    <property type="entry name" value="PROTEIN_KINASE_DOM"/>
    <property type="match status" value="1"/>
</dbReference>
<dbReference type="InterPro" id="IPR017441">
    <property type="entry name" value="Protein_kinase_ATP_BS"/>
</dbReference>
<evidence type="ECO:0000256" key="7">
    <source>
        <dbReference type="ARBA" id="ARBA00022777"/>
    </source>
</evidence>
<evidence type="ECO:0000256" key="4">
    <source>
        <dbReference type="ARBA" id="ARBA00022692"/>
    </source>
</evidence>
<evidence type="ECO:0000256" key="11">
    <source>
        <dbReference type="ARBA" id="ARBA00023180"/>
    </source>
</evidence>
<feature type="chain" id="PRO_5044828576" description="Protein kinase domain-containing protein" evidence="14">
    <location>
        <begin position="23"/>
        <end position="665"/>
    </location>
</feature>
<keyword evidence="17" id="KW-1185">Reference proteome</keyword>
<comment type="caution">
    <text evidence="16">The sequence shown here is derived from an EMBL/GenBank/DDBJ whole genome shotgun (WGS) entry which is preliminary data.</text>
</comment>
<evidence type="ECO:0000256" key="14">
    <source>
        <dbReference type="SAM" id="SignalP"/>
    </source>
</evidence>
<evidence type="ECO:0000256" key="12">
    <source>
        <dbReference type="PROSITE-ProRule" id="PRU10141"/>
    </source>
</evidence>
<protein>
    <recommendedName>
        <fullName evidence="15">Protein kinase domain-containing protein</fullName>
    </recommendedName>
</protein>
<evidence type="ECO:0000313" key="16">
    <source>
        <dbReference type="EMBL" id="KAL2324126.1"/>
    </source>
</evidence>
<evidence type="ECO:0000256" key="1">
    <source>
        <dbReference type="ARBA" id="ARBA00004167"/>
    </source>
</evidence>
<evidence type="ECO:0000256" key="3">
    <source>
        <dbReference type="ARBA" id="ARBA00022679"/>
    </source>
</evidence>
<dbReference type="EMBL" id="JBGMDY010000008">
    <property type="protein sequence ID" value="KAL2324126.1"/>
    <property type="molecule type" value="Genomic_DNA"/>
</dbReference>
<dbReference type="FunFam" id="3.30.200.20:FF:000039">
    <property type="entry name" value="receptor-like protein kinase FERONIA"/>
    <property type="match status" value="1"/>
</dbReference>
<evidence type="ECO:0000256" key="13">
    <source>
        <dbReference type="SAM" id="Phobius"/>
    </source>
</evidence>
<dbReference type="Gene3D" id="3.30.200.20">
    <property type="entry name" value="Phosphorylase Kinase, domain 1"/>
    <property type="match status" value="1"/>
</dbReference>
<feature type="binding site" evidence="12">
    <location>
        <position position="354"/>
    </location>
    <ligand>
        <name>ATP</name>
        <dbReference type="ChEBI" id="CHEBI:30616"/>
    </ligand>
</feature>
<evidence type="ECO:0000259" key="15">
    <source>
        <dbReference type="PROSITE" id="PS50011"/>
    </source>
</evidence>
<dbReference type="SMART" id="SM00220">
    <property type="entry name" value="S_TKc"/>
    <property type="match status" value="1"/>
</dbReference>
<dbReference type="Proteomes" id="UP001603857">
    <property type="component" value="Unassembled WGS sequence"/>
</dbReference>
<feature type="transmembrane region" description="Helical" evidence="13">
    <location>
        <begin position="253"/>
        <end position="276"/>
    </location>
</feature>
<keyword evidence="10 13" id="KW-0472">Membrane</keyword>
<keyword evidence="2" id="KW-0723">Serine/threonine-protein kinase</keyword>
<evidence type="ECO:0000256" key="2">
    <source>
        <dbReference type="ARBA" id="ARBA00022527"/>
    </source>
</evidence>
<dbReference type="Pfam" id="PF07714">
    <property type="entry name" value="PK_Tyr_Ser-Thr"/>
    <property type="match status" value="1"/>
</dbReference>
<evidence type="ECO:0000313" key="17">
    <source>
        <dbReference type="Proteomes" id="UP001603857"/>
    </source>
</evidence>
<evidence type="ECO:0000256" key="5">
    <source>
        <dbReference type="ARBA" id="ARBA00022729"/>
    </source>
</evidence>
<keyword evidence="4 13" id="KW-0812">Transmembrane</keyword>
<keyword evidence="5 14" id="KW-0732">Signal</keyword>
<dbReference type="InterPro" id="IPR011009">
    <property type="entry name" value="Kinase-like_dom_sf"/>
</dbReference>
<gene>
    <name evidence="16" type="ORF">Fmac_023184</name>
</gene>
<dbReference type="GO" id="GO:0005886">
    <property type="term" value="C:plasma membrane"/>
    <property type="evidence" value="ECO:0007669"/>
    <property type="project" value="UniProtKB-ARBA"/>
</dbReference>
<keyword evidence="8 12" id="KW-0067">ATP-binding</keyword>
<dbReference type="AlphaFoldDB" id="A0ABD1LKX6"/>
<evidence type="ECO:0000256" key="9">
    <source>
        <dbReference type="ARBA" id="ARBA00022989"/>
    </source>
</evidence>
<name>A0ABD1LKX6_9FABA</name>
<dbReference type="PROSITE" id="PS00108">
    <property type="entry name" value="PROTEIN_KINASE_ST"/>
    <property type="match status" value="1"/>
</dbReference>
<organism evidence="16 17">
    <name type="scientific">Flemingia macrophylla</name>
    <dbReference type="NCBI Taxonomy" id="520843"/>
    <lineage>
        <taxon>Eukaryota</taxon>
        <taxon>Viridiplantae</taxon>
        <taxon>Streptophyta</taxon>
        <taxon>Embryophyta</taxon>
        <taxon>Tracheophyta</taxon>
        <taxon>Spermatophyta</taxon>
        <taxon>Magnoliopsida</taxon>
        <taxon>eudicotyledons</taxon>
        <taxon>Gunneridae</taxon>
        <taxon>Pentapetalae</taxon>
        <taxon>rosids</taxon>
        <taxon>fabids</taxon>
        <taxon>Fabales</taxon>
        <taxon>Fabaceae</taxon>
        <taxon>Papilionoideae</taxon>
        <taxon>50 kb inversion clade</taxon>
        <taxon>NPAAA clade</taxon>
        <taxon>indigoferoid/millettioid clade</taxon>
        <taxon>Phaseoleae</taxon>
        <taxon>Flemingia</taxon>
    </lineage>
</organism>
<dbReference type="Gene3D" id="1.10.510.10">
    <property type="entry name" value="Transferase(Phosphotransferase) domain 1"/>
    <property type="match status" value="1"/>
</dbReference>
<evidence type="ECO:0000256" key="10">
    <source>
        <dbReference type="ARBA" id="ARBA00023136"/>
    </source>
</evidence>
<dbReference type="PANTHER" id="PTHR46008">
    <property type="entry name" value="LEAF RUST 10 DISEASE-RESISTANCE LOCUS RECEPTOR-LIKE PROTEIN KINASE-LIKE 1.4"/>
    <property type="match status" value="1"/>
</dbReference>
<keyword evidence="7" id="KW-0418">Kinase</keyword>
<dbReference type="SUPFAM" id="SSF56112">
    <property type="entry name" value="Protein kinase-like (PK-like)"/>
    <property type="match status" value="1"/>
</dbReference>
<dbReference type="InterPro" id="IPR000719">
    <property type="entry name" value="Prot_kinase_dom"/>
</dbReference>
<dbReference type="GO" id="GO:0005524">
    <property type="term" value="F:ATP binding"/>
    <property type="evidence" value="ECO:0007669"/>
    <property type="project" value="UniProtKB-UniRule"/>
</dbReference>
<dbReference type="InterPro" id="IPR001245">
    <property type="entry name" value="Ser-Thr/Tyr_kinase_cat_dom"/>
</dbReference>
<dbReference type="GO" id="GO:0004674">
    <property type="term" value="F:protein serine/threonine kinase activity"/>
    <property type="evidence" value="ECO:0007669"/>
    <property type="project" value="UniProtKB-KW"/>
</dbReference>
<dbReference type="FunFam" id="1.10.510.10:FF:000161">
    <property type="entry name" value="Wall-associated receptor kinase-like 20"/>
    <property type="match status" value="1"/>
</dbReference>
<dbReference type="PROSITE" id="PS00107">
    <property type="entry name" value="PROTEIN_KINASE_ATP"/>
    <property type="match status" value="1"/>
</dbReference>
<keyword evidence="9 13" id="KW-1133">Transmembrane helix</keyword>
<accession>A0ABD1LKX6</accession>
<proteinExistence type="predicted"/>
<reference evidence="16 17" key="1">
    <citation type="submission" date="2024-08" db="EMBL/GenBank/DDBJ databases">
        <title>Insights into the chromosomal genome structure of Flemingia macrophylla.</title>
        <authorList>
            <person name="Ding Y."/>
            <person name="Zhao Y."/>
            <person name="Bi W."/>
            <person name="Wu M."/>
            <person name="Zhao G."/>
            <person name="Gong Y."/>
            <person name="Li W."/>
            <person name="Zhang P."/>
        </authorList>
    </citation>
    <scope>NUCLEOTIDE SEQUENCE [LARGE SCALE GENOMIC DNA]</scope>
    <source>
        <strain evidence="16">DYQJB</strain>
        <tissue evidence="16">Leaf</tissue>
    </source>
</reference>
<sequence>MSGVYEFMLPLLFCHLLPLLLAASYQPNCPDTFDCGYLHNISFPFTVTQRQDCGLLPLRNCEHPEKPMIQLETNGTWFQIVQLLPSLTTSDRILQFRDTYIYGLLQNESCDAFRNNYTLPHTFPFVSFSIPYYVTMFRCNRSLHVTPPTTILSYTKCPDYNLYYNYSKSMTGHDEPPSSLRACTKLHLPIKDVPDAKNPFTFLTADIYTRVELTKECADCHYRQGGQCQLNNTQKFCCANAVPKKSSHLEAKLLIGLGIGVPCLLVIGLLFLLLLYKRKHASSGGHLDSRDSYSDSCSDRRQQSSSEYFGVPLFSYAQLKEATSNFDRTKELGDGGFGTVYHGKLSDGREVAVKRLYEHNYRREEQFMNEVRILTRLRHKHLVSLYGCTSRHSSELLLVYEYISNGTVACHLHGGLARPGLLPWSTRMKIAIETASALAYLHASDIIHRDVKTNNILLDNNYCVKVADFGLSRDFPHHVTHVSTAPQGTPGYLDPEYYNCYQLTSKSDVYSFGVVLIELISSMPAVDMNRSRDEINLSNLAVKKIQECAIGELVDPSLGFEWDSGVKGMVVSVAGLALQCLQKEKDLRPSMGEVLNELVRIGSGKDVVEVNVDGCGVSHSCAHSPPPPASPEWDEAGLLMNMKPTSPNSVTVNWESECTTPNVSG</sequence>
<dbReference type="PANTHER" id="PTHR46008:SF2">
    <property type="entry name" value="LEAF RUST 10 DISEASE-RESISTANCE LOCUS RECEPTOR-LIKE PROTEIN KINASE-LIKE 1.4"/>
    <property type="match status" value="1"/>
</dbReference>
<dbReference type="InterPro" id="IPR008271">
    <property type="entry name" value="Ser/Thr_kinase_AS"/>
</dbReference>
<keyword evidence="3" id="KW-0808">Transferase</keyword>
<feature type="domain" description="Protein kinase" evidence="15">
    <location>
        <begin position="326"/>
        <end position="599"/>
    </location>
</feature>
<feature type="signal peptide" evidence="14">
    <location>
        <begin position="1"/>
        <end position="22"/>
    </location>
</feature>